<organism evidence="1 2">
    <name type="scientific">Phytomonospora endophytica</name>
    <dbReference type="NCBI Taxonomy" id="714109"/>
    <lineage>
        <taxon>Bacteria</taxon>
        <taxon>Bacillati</taxon>
        <taxon>Actinomycetota</taxon>
        <taxon>Actinomycetes</taxon>
        <taxon>Micromonosporales</taxon>
        <taxon>Micromonosporaceae</taxon>
        <taxon>Phytomonospora</taxon>
    </lineage>
</organism>
<evidence type="ECO:0000313" key="2">
    <source>
        <dbReference type="Proteomes" id="UP000548476"/>
    </source>
</evidence>
<gene>
    <name evidence="1" type="ORF">HNR73_004666</name>
</gene>
<dbReference type="InterPro" id="IPR024747">
    <property type="entry name" value="Pyridox_Oxase-rel"/>
</dbReference>
<sequence length="144" mass="15430">MGPESAREDEGEPRHTRELPSAEALRLLAGASYGRIVFTLDATPTLRVVNHVVDDGRIVFRTHPAGGIAAGLAPFENAVVAFEADQIDAATRLGWTAIATGPARPVTDVDELVKYTRLLAPWAAGPRHAVIAIEPRTVTGMRLE</sequence>
<accession>A0A841FPM2</accession>
<dbReference type="Proteomes" id="UP000548476">
    <property type="component" value="Unassembled WGS sequence"/>
</dbReference>
<evidence type="ECO:0008006" key="3">
    <source>
        <dbReference type="Google" id="ProtNLM"/>
    </source>
</evidence>
<dbReference type="EMBL" id="JACHGT010000010">
    <property type="protein sequence ID" value="MBB6036793.1"/>
    <property type="molecule type" value="Genomic_DNA"/>
</dbReference>
<protein>
    <recommendedName>
        <fullName evidence="3">Pyridoxamine 5'-phosphate oxidase</fullName>
    </recommendedName>
</protein>
<name>A0A841FPM2_9ACTN</name>
<dbReference type="AlphaFoldDB" id="A0A841FPM2"/>
<comment type="caution">
    <text evidence="1">The sequence shown here is derived from an EMBL/GenBank/DDBJ whole genome shotgun (WGS) entry which is preliminary data.</text>
</comment>
<proteinExistence type="predicted"/>
<dbReference type="InterPro" id="IPR012349">
    <property type="entry name" value="Split_barrel_FMN-bd"/>
</dbReference>
<evidence type="ECO:0000313" key="1">
    <source>
        <dbReference type="EMBL" id="MBB6036793.1"/>
    </source>
</evidence>
<reference evidence="1 2" key="1">
    <citation type="submission" date="2020-08" db="EMBL/GenBank/DDBJ databases">
        <title>Genomic Encyclopedia of Type Strains, Phase IV (KMG-IV): sequencing the most valuable type-strain genomes for metagenomic binning, comparative biology and taxonomic classification.</title>
        <authorList>
            <person name="Goeker M."/>
        </authorList>
    </citation>
    <scope>NUCLEOTIDE SEQUENCE [LARGE SCALE GENOMIC DNA]</scope>
    <source>
        <strain evidence="1 2">YIM 65646</strain>
    </source>
</reference>
<keyword evidence="2" id="KW-1185">Reference proteome</keyword>
<dbReference type="RefSeq" id="WP_184789634.1">
    <property type="nucleotide sequence ID" value="NZ_BONT01000058.1"/>
</dbReference>
<dbReference type="Gene3D" id="2.30.110.10">
    <property type="entry name" value="Electron Transport, Fmn-binding Protein, Chain A"/>
    <property type="match status" value="1"/>
</dbReference>
<dbReference type="SUPFAM" id="SSF50475">
    <property type="entry name" value="FMN-binding split barrel"/>
    <property type="match status" value="1"/>
</dbReference>
<dbReference type="Pfam" id="PF12900">
    <property type="entry name" value="Pyridox_ox_2"/>
    <property type="match status" value="1"/>
</dbReference>